<evidence type="ECO:0000313" key="3">
    <source>
        <dbReference type="RefSeq" id="XP_013779961.1"/>
    </source>
</evidence>
<dbReference type="PANTHER" id="PTHR10857:SF106">
    <property type="entry name" value="C2 DOMAIN-CONTAINING PROTEIN"/>
    <property type="match status" value="1"/>
</dbReference>
<dbReference type="CDD" id="cd04048">
    <property type="entry name" value="C2A_Copine"/>
    <property type="match status" value="1"/>
</dbReference>
<dbReference type="SMART" id="SM00239">
    <property type="entry name" value="C2"/>
    <property type="match status" value="2"/>
</dbReference>
<evidence type="ECO:0000313" key="2">
    <source>
        <dbReference type="Proteomes" id="UP000694941"/>
    </source>
</evidence>
<feature type="domain" description="C2" evidence="1">
    <location>
        <begin position="133"/>
        <end position="252"/>
    </location>
</feature>
<dbReference type="Pfam" id="PF00168">
    <property type="entry name" value="C2"/>
    <property type="match status" value="2"/>
</dbReference>
<organism evidence="2 3">
    <name type="scientific">Limulus polyphemus</name>
    <name type="common">Atlantic horseshoe crab</name>
    <dbReference type="NCBI Taxonomy" id="6850"/>
    <lineage>
        <taxon>Eukaryota</taxon>
        <taxon>Metazoa</taxon>
        <taxon>Ecdysozoa</taxon>
        <taxon>Arthropoda</taxon>
        <taxon>Chelicerata</taxon>
        <taxon>Merostomata</taxon>
        <taxon>Xiphosura</taxon>
        <taxon>Limulidae</taxon>
        <taxon>Limulus</taxon>
    </lineage>
</organism>
<feature type="domain" description="C2" evidence="1">
    <location>
        <begin position="1"/>
        <end position="128"/>
    </location>
</feature>
<evidence type="ECO:0000259" key="1">
    <source>
        <dbReference type="PROSITE" id="PS50004"/>
    </source>
</evidence>
<reference evidence="3" key="1">
    <citation type="submission" date="2025-08" db="UniProtKB">
        <authorList>
            <consortium name="RefSeq"/>
        </authorList>
    </citation>
    <scope>IDENTIFICATION</scope>
    <source>
        <tissue evidence="3">Muscle</tissue>
    </source>
</reference>
<keyword evidence="2" id="KW-1185">Reference proteome</keyword>
<gene>
    <name evidence="3" type="primary">LOC106464370</name>
</gene>
<protein>
    <submittedName>
        <fullName evidence="3">Copine-8-like</fullName>
    </submittedName>
</protein>
<dbReference type="InterPro" id="IPR045052">
    <property type="entry name" value="Copine"/>
</dbReference>
<dbReference type="CDD" id="cd04047">
    <property type="entry name" value="C2B_Copine"/>
    <property type="match status" value="1"/>
</dbReference>
<proteinExistence type="predicted"/>
<dbReference type="InterPro" id="IPR000008">
    <property type="entry name" value="C2_dom"/>
</dbReference>
<dbReference type="RefSeq" id="XP_013779961.1">
    <property type="nucleotide sequence ID" value="XM_013924507.2"/>
</dbReference>
<accession>A0ABM1BDT9</accession>
<dbReference type="InterPro" id="IPR035892">
    <property type="entry name" value="C2_domain_sf"/>
</dbReference>
<dbReference type="GeneID" id="106464370"/>
<dbReference type="SUPFAM" id="SSF49562">
    <property type="entry name" value="C2 domain (Calcium/lipid-binding domain, CaLB)"/>
    <property type="match status" value="2"/>
</dbReference>
<dbReference type="InterPro" id="IPR037768">
    <property type="entry name" value="C2B_Copine"/>
</dbReference>
<sequence>MATYMSQPFQPGVASVPTTKVELSISCRNLQDKDIFSKSDPMCVLFVKESDGEKYHEFGRTEMIKNTLNPDFVKKFVIDYRFEEIQKLKFEIYDIDTTSPRLQTHDFLGKMECTLGEIVSCQGTQFRRNLQGTRYHPSYIIVVSEEVGSCKELAIMQFLAIHLDKKDFFGKSDPFLCFYRCNEDNSYSVVHKTEVIKCTLNPTWKPFTIPVRRLCNGDYDRSIKVECYDWDSDGSHLIMSLEPPAPFLRLVH</sequence>
<dbReference type="PANTHER" id="PTHR10857">
    <property type="entry name" value="COPINE"/>
    <property type="match status" value="1"/>
</dbReference>
<dbReference type="PROSITE" id="PS50004">
    <property type="entry name" value="C2"/>
    <property type="match status" value="2"/>
</dbReference>
<name>A0ABM1BDT9_LIMPO</name>
<dbReference type="Proteomes" id="UP000694941">
    <property type="component" value="Unplaced"/>
</dbReference>
<dbReference type="Gene3D" id="2.60.40.150">
    <property type="entry name" value="C2 domain"/>
    <property type="match status" value="2"/>
</dbReference>